<sequence>MAPTRAPQEESIKNSQSHEANSNFPPTAVTKSDVLTEDYFTKGVQKISDAALAGAIAEQTGRERTDTMATQWVPDVIAAIDVPITPAAGSPSTLNIADLLPGKKRYRSDEKWHGLFRAENKRDKKWDTYDGSFTQSRDNVNKAAEAFPSTKGATPEFLAVPNRYTFIFVNPRSGNQQGKILTDS</sequence>
<proteinExistence type="predicted"/>
<evidence type="ECO:0000313" key="3">
    <source>
        <dbReference type="Proteomes" id="UP000070544"/>
    </source>
</evidence>
<feature type="region of interest" description="Disordered" evidence="1">
    <location>
        <begin position="1"/>
        <end position="29"/>
    </location>
</feature>
<reference evidence="2 3" key="1">
    <citation type="journal article" date="2015" name="Genome Biol. Evol.">
        <title>Phylogenomic analyses indicate that early fungi evolved digesting cell walls of algal ancestors of land plants.</title>
        <authorList>
            <person name="Chang Y."/>
            <person name="Wang S."/>
            <person name="Sekimoto S."/>
            <person name="Aerts A.L."/>
            <person name="Choi C."/>
            <person name="Clum A."/>
            <person name="LaButti K.M."/>
            <person name="Lindquist E.A."/>
            <person name="Yee Ngan C."/>
            <person name="Ohm R.A."/>
            <person name="Salamov A.A."/>
            <person name="Grigoriev I.V."/>
            <person name="Spatafora J.W."/>
            <person name="Berbee M.L."/>
        </authorList>
    </citation>
    <scope>NUCLEOTIDE SEQUENCE [LARGE SCALE GENOMIC DNA]</scope>
    <source>
        <strain evidence="2 3">JEL478</strain>
    </source>
</reference>
<name>A0A139AUG9_GONPJ</name>
<evidence type="ECO:0000313" key="2">
    <source>
        <dbReference type="EMBL" id="KXS20357.1"/>
    </source>
</evidence>
<feature type="compositionally biased region" description="Polar residues" evidence="1">
    <location>
        <begin position="13"/>
        <end position="25"/>
    </location>
</feature>
<evidence type="ECO:0000256" key="1">
    <source>
        <dbReference type="SAM" id="MobiDB-lite"/>
    </source>
</evidence>
<keyword evidence="3" id="KW-1185">Reference proteome</keyword>
<dbReference type="AlphaFoldDB" id="A0A139AUG9"/>
<gene>
    <name evidence="2" type="ORF">M427DRAFT_28100</name>
</gene>
<dbReference type="Proteomes" id="UP000070544">
    <property type="component" value="Unassembled WGS sequence"/>
</dbReference>
<dbReference type="EMBL" id="KQ965735">
    <property type="protein sequence ID" value="KXS20357.1"/>
    <property type="molecule type" value="Genomic_DNA"/>
</dbReference>
<organism evidence="2 3">
    <name type="scientific">Gonapodya prolifera (strain JEL478)</name>
    <name type="common">Monoblepharis prolifera</name>
    <dbReference type="NCBI Taxonomy" id="1344416"/>
    <lineage>
        <taxon>Eukaryota</taxon>
        <taxon>Fungi</taxon>
        <taxon>Fungi incertae sedis</taxon>
        <taxon>Chytridiomycota</taxon>
        <taxon>Chytridiomycota incertae sedis</taxon>
        <taxon>Monoblepharidomycetes</taxon>
        <taxon>Monoblepharidales</taxon>
        <taxon>Gonapodyaceae</taxon>
        <taxon>Gonapodya</taxon>
    </lineage>
</organism>
<protein>
    <submittedName>
        <fullName evidence="2">Uncharacterized protein</fullName>
    </submittedName>
</protein>
<accession>A0A139AUG9</accession>